<feature type="region of interest" description="Disordered" evidence="3">
    <location>
        <begin position="38"/>
        <end position="59"/>
    </location>
</feature>
<dbReference type="STRING" id="48709.A0A1D2MN46"/>
<name>A0A1D2MN46_ORCCI</name>
<dbReference type="AlphaFoldDB" id="A0A1D2MN46"/>
<evidence type="ECO:0000313" key="6">
    <source>
        <dbReference type="Proteomes" id="UP000094527"/>
    </source>
</evidence>
<dbReference type="Pfam" id="PF05649">
    <property type="entry name" value="Peptidase_M13_N"/>
    <property type="match status" value="1"/>
</dbReference>
<evidence type="ECO:0000259" key="4">
    <source>
        <dbReference type="Pfam" id="PF05649"/>
    </source>
</evidence>
<dbReference type="PANTHER" id="PTHR11733">
    <property type="entry name" value="ZINC METALLOPROTEASE FAMILY M13 NEPRILYSIN-RELATED"/>
    <property type="match status" value="1"/>
</dbReference>
<sequence length="540" mass="61896">MMLQSRDMDATCYMKQKKPHVHVTYIIGKPFNDGGKVGLSDSLANAQRSPPTAQRKPQDEFQKHQKELQELQTLARNGGYSNLSSITKYDPQVCYTYDCIEAAKEFMVATNFTVNPCQSGDWLKFTCVRRTMNIEGVDELDDMHQQGQVGYLGSVALGQTLAILESKNLTPILKKAATYYAQCEKWKHGITERDQVDGILKYLDTFGEWPLLTGRNSPGSNFDWKKMMANTMKIAVTYGVAPYLFDIFIEGDDVPLLFTGELGLHLSENEIVEVIKILSKGRRNITTNDKQIKEMTAFMSKLTHPSEDKIQAHPIKNITRHHNFGRNFKLEDFYKGMLAGTRVKITPDTKVSSDIEWLINHVKAVNEADPRVIANILFLQTAAALLTRLTTLTHAEDLPDLEKYRSHGTLDCVRDTYEKFDYAMSHEYIRRYYDHKGTPIMVKLVDNLKYGFVKAIEHVPFLTSQSKVFAIDKSKDIHTFIAAESWVLNEEKLKEYYTNMDVSRDKDFVSNHVAALRFQWAKFLELKDANMYIKSYNPMH</sequence>
<dbReference type="Gene3D" id="3.40.390.10">
    <property type="entry name" value="Collagenase (Catalytic Domain)"/>
    <property type="match status" value="1"/>
</dbReference>
<dbReference type="PROSITE" id="PS51885">
    <property type="entry name" value="NEPRILYSIN"/>
    <property type="match status" value="1"/>
</dbReference>
<keyword evidence="6" id="KW-1185">Reference proteome</keyword>
<dbReference type="GO" id="GO:0004222">
    <property type="term" value="F:metalloendopeptidase activity"/>
    <property type="evidence" value="ECO:0007669"/>
    <property type="project" value="InterPro"/>
</dbReference>
<dbReference type="InterPro" id="IPR000718">
    <property type="entry name" value="Peptidase_M13"/>
</dbReference>
<protein>
    <submittedName>
        <fullName evidence="5">Neprilysin-1</fullName>
    </submittedName>
</protein>
<gene>
    <name evidence="5" type="ORF">Ocin01_12412</name>
</gene>
<dbReference type="InterPro" id="IPR008753">
    <property type="entry name" value="Peptidase_M13_N"/>
</dbReference>
<dbReference type="EMBL" id="LJIJ01000834">
    <property type="protein sequence ID" value="ODM94264.1"/>
    <property type="molecule type" value="Genomic_DNA"/>
</dbReference>
<dbReference type="InterPro" id="IPR024079">
    <property type="entry name" value="MetalloPept_cat_dom_sf"/>
</dbReference>
<accession>A0A1D2MN46</accession>
<dbReference type="GO" id="GO:0016485">
    <property type="term" value="P:protein processing"/>
    <property type="evidence" value="ECO:0007669"/>
    <property type="project" value="TreeGrafter"/>
</dbReference>
<evidence type="ECO:0000313" key="5">
    <source>
        <dbReference type="EMBL" id="ODM94264.1"/>
    </source>
</evidence>
<feature type="domain" description="Peptidase M13 N-terminal" evidence="4">
    <location>
        <begin position="170"/>
        <end position="482"/>
    </location>
</feature>
<feature type="compositionally biased region" description="Polar residues" evidence="3">
    <location>
        <begin position="42"/>
        <end position="52"/>
    </location>
</feature>
<evidence type="ECO:0000256" key="3">
    <source>
        <dbReference type="SAM" id="MobiDB-lite"/>
    </source>
</evidence>
<evidence type="ECO:0000256" key="1">
    <source>
        <dbReference type="ARBA" id="ARBA00004401"/>
    </source>
</evidence>
<dbReference type="Gene3D" id="1.10.1380.10">
    <property type="entry name" value="Neutral endopeptidase , domain2"/>
    <property type="match status" value="1"/>
</dbReference>
<evidence type="ECO:0000256" key="2">
    <source>
        <dbReference type="ARBA" id="ARBA00007357"/>
    </source>
</evidence>
<dbReference type="InterPro" id="IPR042089">
    <property type="entry name" value="Peptidase_M13_dom_2"/>
</dbReference>
<dbReference type="GO" id="GO:0005886">
    <property type="term" value="C:plasma membrane"/>
    <property type="evidence" value="ECO:0007669"/>
    <property type="project" value="UniProtKB-SubCell"/>
</dbReference>
<dbReference type="PANTHER" id="PTHR11733:SF167">
    <property type="entry name" value="FI17812P1-RELATED"/>
    <property type="match status" value="1"/>
</dbReference>
<dbReference type="Proteomes" id="UP000094527">
    <property type="component" value="Unassembled WGS sequence"/>
</dbReference>
<dbReference type="SUPFAM" id="SSF55486">
    <property type="entry name" value="Metalloproteases ('zincins'), catalytic domain"/>
    <property type="match status" value="1"/>
</dbReference>
<comment type="similarity">
    <text evidence="2">Belongs to the peptidase M13 family.</text>
</comment>
<reference evidence="5 6" key="1">
    <citation type="journal article" date="2016" name="Genome Biol. Evol.">
        <title>Gene Family Evolution Reflects Adaptation to Soil Environmental Stressors in the Genome of the Collembolan Orchesella cincta.</title>
        <authorList>
            <person name="Faddeeva-Vakhrusheva A."/>
            <person name="Derks M.F."/>
            <person name="Anvar S.Y."/>
            <person name="Agamennone V."/>
            <person name="Suring W."/>
            <person name="Smit S."/>
            <person name="van Straalen N.M."/>
            <person name="Roelofs D."/>
        </authorList>
    </citation>
    <scope>NUCLEOTIDE SEQUENCE [LARGE SCALE GENOMIC DNA]</scope>
    <source>
        <tissue evidence="5">Mixed pool</tissue>
    </source>
</reference>
<proteinExistence type="inferred from homology"/>
<comment type="subcellular location">
    <subcellularLocation>
        <location evidence="1">Cell membrane</location>
        <topology evidence="1">Single-pass type II membrane protein</topology>
    </subcellularLocation>
</comment>
<comment type="caution">
    <text evidence="5">The sequence shown here is derived from an EMBL/GenBank/DDBJ whole genome shotgun (WGS) entry which is preliminary data.</text>
</comment>
<organism evidence="5 6">
    <name type="scientific">Orchesella cincta</name>
    <name type="common">Springtail</name>
    <name type="synonym">Podura cincta</name>
    <dbReference type="NCBI Taxonomy" id="48709"/>
    <lineage>
        <taxon>Eukaryota</taxon>
        <taxon>Metazoa</taxon>
        <taxon>Ecdysozoa</taxon>
        <taxon>Arthropoda</taxon>
        <taxon>Hexapoda</taxon>
        <taxon>Collembola</taxon>
        <taxon>Entomobryomorpha</taxon>
        <taxon>Entomobryoidea</taxon>
        <taxon>Orchesellidae</taxon>
        <taxon>Orchesellinae</taxon>
        <taxon>Orchesella</taxon>
    </lineage>
</organism>